<dbReference type="PIRSF" id="PIRSF016379">
    <property type="entry name" value="ENT"/>
    <property type="match status" value="1"/>
</dbReference>
<sequence>MISNFKDIRYSTFVLLGIVQLYPWNSMLSLTQFMTHDIFKDNTIYAKTYASTMMTVSTITSVIVNYYLSKKQFGFTSRITKGIMWQLVVFVSMAVLICIVGSLKMGITYFIINFLTFLSSFGTSALQNGTMAWSNIYGSEVYSQAVMFGQAVAGVVPSILLFILSFVDVKSNKPDDNNAVDEEATSKVGVILYFISTILLCLFAFVVFRISKIGRDKELETPDEIRLLQHGTSAGSDINKIDDTGHSYITTLTSKPSNAKDKESIPLMQLYKKVKFNVLSIFTCFVVTLLFPVFAGNTFVAGLPMNNSQYIPLAFLVWNIGDLYGRYIAKPDNFLTKPFFKDSSLKKDQSKKKLLLYSILRVLNVPLFFTCNILNSKIEKGISIDLWYLFLQFMFGLSNGHCIAISFMTMGDNLENEDDNYKASVGGFSLIFVSAGLTIGSLISYMGVYVVDLVYGV</sequence>
<keyword evidence="9" id="KW-1185">Reference proteome</keyword>
<evidence type="ECO:0000313" key="9">
    <source>
        <dbReference type="Proteomes" id="UP000183365"/>
    </source>
</evidence>
<feature type="transmembrane region" description="Helical" evidence="7">
    <location>
        <begin position="276"/>
        <end position="295"/>
    </location>
</feature>
<dbReference type="PANTHER" id="PTHR10332:SF88">
    <property type="entry name" value="EQUILIBRATIVE NUCLEOSIDE TRANSPORTER 1, ISOFORM A"/>
    <property type="match status" value="1"/>
</dbReference>
<keyword evidence="3" id="KW-0813">Transport</keyword>
<evidence type="ECO:0000256" key="6">
    <source>
        <dbReference type="ARBA" id="ARBA00023136"/>
    </source>
</evidence>
<gene>
    <name evidence="8" type="ORF">HGUI_01277</name>
</gene>
<dbReference type="GO" id="GO:0000329">
    <property type="term" value="C:fungal-type vacuole membrane"/>
    <property type="evidence" value="ECO:0007669"/>
    <property type="project" value="TreeGrafter"/>
</dbReference>
<feature type="transmembrane region" description="Helical" evidence="7">
    <location>
        <begin position="354"/>
        <end position="374"/>
    </location>
</feature>
<reference evidence="9" key="1">
    <citation type="submission" date="2016-11" db="EMBL/GenBank/DDBJ databases">
        <authorList>
            <person name="Guldener U."/>
        </authorList>
    </citation>
    <scope>NUCLEOTIDE SEQUENCE [LARGE SCALE GENOMIC DNA]</scope>
</reference>
<feature type="transmembrane region" description="Helical" evidence="7">
    <location>
        <begin position="428"/>
        <end position="451"/>
    </location>
</feature>
<dbReference type="OrthoDB" id="46396at2759"/>
<evidence type="ECO:0000256" key="4">
    <source>
        <dbReference type="ARBA" id="ARBA00022692"/>
    </source>
</evidence>
<comment type="subcellular location">
    <subcellularLocation>
        <location evidence="1">Membrane</location>
        <topology evidence="1">Multi-pass membrane protein</topology>
    </subcellularLocation>
</comment>
<keyword evidence="4 7" id="KW-0812">Transmembrane</keyword>
<evidence type="ECO:0000256" key="7">
    <source>
        <dbReference type="SAM" id="Phobius"/>
    </source>
</evidence>
<dbReference type="VEuPathDB" id="FungiDB:HGUI_01277"/>
<keyword evidence="6 7" id="KW-0472">Membrane</keyword>
<dbReference type="GO" id="GO:0015205">
    <property type="term" value="F:nucleobase transmembrane transporter activity"/>
    <property type="evidence" value="ECO:0007669"/>
    <property type="project" value="TreeGrafter"/>
</dbReference>
<dbReference type="AlphaFoldDB" id="A0A1L0CJU1"/>
<organism evidence="8 9">
    <name type="scientific">Hanseniaspora guilliermondii</name>
    <dbReference type="NCBI Taxonomy" id="56406"/>
    <lineage>
        <taxon>Eukaryota</taxon>
        <taxon>Fungi</taxon>
        <taxon>Dikarya</taxon>
        <taxon>Ascomycota</taxon>
        <taxon>Saccharomycotina</taxon>
        <taxon>Saccharomycetes</taxon>
        <taxon>Saccharomycodales</taxon>
        <taxon>Saccharomycodaceae</taxon>
        <taxon>Hanseniaspora</taxon>
    </lineage>
</organism>
<dbReference type="Proteomes" id="UP000183365">
    <property type="component" value="Unassembled WGS sequence"/>
</dbReference>
<dbReference type="PRINTS" id="PR01130">
    <property type="entry name" value="DERENTRNSPRT"/>
</dbReference>
<evidence type="ECO:0000313" key="8">
    <source>
        <dbReference type="EMBL" id="SGZ39077.1"/>
    </source>
</evidence>
<feature type="transmembrane region" description="Helical" evidence="7">
    <location>
        <begin position="187"/>
        <end position="208"/>
    </location>
</feature>
<dbReference type="GO" id="GO:0034257">
    <property type="term" value="F:nicotinamide riboside transmembrane transporter activity"/>
    <property type="evidence" value="ECO:0007669"/>
    <property type="project" value="TreeGrafter"/>
</dbReference>
<feature type="transmembrane region" description="Helical" evidence="7">
    <location>
        <begin position="44"/>
        <end position="68"/>
    </location>
</feature>
<dbReference type="GO" id="GO:0005886">
    <property type="term" value="C:plasma membrane"/>
    <property type="evidence" value="ECO:0007669"/>
    <property type="project" value="TreeGrafter"/>
</dbReference>
<feature type="transmembrane region" description="Helical" evidence="7">
    <location>
        <begin position="386"/>
        <end position="408"/>
    </location>
</feature>
<feature type="transmembrane region" description="Helical" evidence="7">
    <location>
        <begin position="145"/>
        <end position="167"/>
    </location>
</feature>
<evidence type="ECO:0000256" key="1">
    <source>
        <dbReference type="ARBA" id="ARBA00004141"/>
    </source>
</evidence>
<keyword evidence="5 7" id="KW-1133">Transmembrane helix</keyword>
<feature type="transmembrane region" description="Helical" evidence="7">
    <location>
        <begin position="83"/>
        <end position="103"/>
    </location>
</feature>
<protein>
    <submittedName>
        <fullName evidence="8">Related to Nucleoside transporter FUN26</fullName>
    </submittedName>
</protein>
<proteinExistence type="inferred from homology"/>
<dbReference type="Pfam" id="PF01733">
    <property type="entry name" value="Nucleoside_tran"/>
    <property type="match status" value="1"/>
</dbReference>
<evidence type="ECO:0000256" key="3">
    <source>
        <dbReference type="ARBA" id="ARBA00022448"/>
    </source>
</evidence>
<dbReference type="EMBL" id="FQNF01000017">
    <property type="protein sequence ID" value="SGZ39077.1"/>
    <property type="molecule type" value="Genomic_DNA"/>
</dbReference>
<feature type="transmembrane region" description="Helical" evidence="7">
    <location>
        <begin position="109"/>
        <end position="133"/>
    </location>
</feature>
<accession>A0A1L0CJU1</accession>
<dbReference type="InterPro" id="IPR036259">
    <property type="entry name" value="MFS_trans_sf"/>
</dbReference>
<comment type="similarity">
    <text evidence="2">Belongs to the SLC29A/ENT transporter (TC 2.A.57) family.</text>
</comment>
<dbReference type="SUPFAM" id="SSF103473">
    <property type="entry name" value="MFS general substrate transporter"/>
    <property type="match status" value="1"/>
</dbReference>
<dbReference type="PANTHER" id="PTHR10332">
    <property type="entry name" value="EQUILIBRATIVE NUCLEOSIDE TRANSPORTER"/>
    <property type="match status" value="1"/>
</dbReference>
<name>A0A1L0CJU1_9ASCO</name>
<evidence type="ECO:0000256" key="5">
    <source>
        <dbReference type="ARBA" id="ARBA00022989"/>
    </source>
</evidence>
<evidence type="ECO:0000256" key="2">
    <source>
        <dbReference type="ARBA" id="ARBA00007965"/>
    </source>
</evidence>
<feature type="transmembrane region" description="Helical" evidence="7">
    <location>
        <begin position="7"/>
        <end position="24"/>
    </location>
</feature>
<dbReference type="InterPro" id="IPR002259">
    <property type="entry name" value="Eqnu_transpt"/>
</dbReference>